<comment type="caution">
    <text evidence="7">The sequence shown here is derived from an EMBL/GenBank/DDBJ whole genome shotgun (WGS) entry which is preliminary data.</text>
</comment>
<dbReference type="GO" id="GO:0004861">
    <property type="term" value="F:cyclin-dependent protein serine/threonine kinase inhibitor activity"/>
    <property type="evidence" value="ECO:0007669"/>
    <property type="project" value="InterPro"/>
</dbReference>
<feature type="compositionally biased region" description="Polar residues" evidence="5">
    <location>
        <begin position="79"/>
        <end position="96"/>
    </location>
</feature>
<evidence type="ECO:0000256" key="1">
    <source>
        <dbReference type="ARBA" id="ARBA00004642"/>
    </source>
</evidence>
<dbReference type="InterPro" id="IPR003175">
    <property type="entry name" value="CDI_dom"/>
</dbReference>
<comment type="subcellular location">
    <subcellularLocation>
        <location evidence="1">Nucleus</location>
        <location evidence="1">Nucleoplasm</location>
    </subcellularLocation>
</comment>
<dbReference type="PANTHER" id="PTHR46776">
    <property type="entry name" value="CYCLIN-DEPENDENT KINASE INHIBITOR 4-RELATED"/>
    <property type="match status" value="1"/>
</dbReference>
<protein>
    <recommendedName>
        <fullName evidence="6">Cyclin-dependent kinase inhibitor domain-containing protein</fullName>
    </recommendedName>
</protein>
<evidence type="ECO:0000256" key="5">
    <source>
        <dbReference type="SAM" id="MobiDB-lite"/>
    </source>
</evidence>
<dbReference type="Proteomes" id="UP001279734">
    <property type="component" value="Unassembled WGS sequence"/>
</dbReference>
<evidence type="ECO:0000256" key="3">
    <source>
        <dbReference type="ARBA" id="ARBA00023013"/>
    </source>
</evidence>
<feature type="region of interest" description="Disordered" evidence="5">
    <location>
        <begin position="48"/>
        <end position="117"/>
    </location>
</feature>
<dbReference type="Pfam" id="PF02234">
    <property type="entry name" value="CDI"/>
    <property type="match status" value="1"/>
</dbReference>
<organism evidence="7 8">
    <name type="scientific">Nepenthes gracilis</name>
    <name type="common">Slender pitcher plant</name>
    <dbReference type="NCBI Taxonomy" id="150966"/>
    <lineage>
        <taxon>Eukaryota</taxon>
        <taxon>Viridiplantae</taxon>
        <taxon>Streptophyta</taxon>
        <taxon>Embryophyta</taxon>
        <taxon>Tracheophyta</taxon>
        <taxon>Spermatophyta</taxon>
        <taxon>Magnoliopsida</taxon>
        <taxon>eudicotyledons</taxon>
        <taxon>Gunneridae</taxon>
        <taxon>Pentapetalae</taxon>
        <taxon>Caryophyllales</taxon>
        <taxon>Nepenthaceae</taxon>
        <taxon>Nepenthes</taxon>
    </lineage>
</organism>
<evidence type="ECO:0000259" key="6">
    <source>
        <dbReference type="Pfam" id="PF02234"/>
    </source>
</evidence>
<dbReference type="GO" id="GO:0051726">
    <property type="term" value="P:regulation of cell cycle"/>
    <property type="evidence" value="ECO:0007669"/>
    <property type="project" value="InterPro"/>
</dbReference>
<name>A0AAD3XF42_NEPGR</name>
<keyword evidence="8" id="KW-1185">Reference proteome</keyword>
<evidence type="ECO:0000313" key="7">
    <source>
        <dbReference type="EMBL" id="GMH02505.1"/>
    </source>
</evidence>
<feature type="region of interest" description="Disordered" evidence="5">
    <location>
        <begin position="143"/>
        <end position="162"/>
    </location>
</feature>
<evidence type="ECO:0000313" key="8">
    <source>
        <dbReference type="Proteomes" id="UP001279734"/>
    </source>
</evidence>
<dbReference type="EMBL" id="BSYO01000003">
    <property type="protein sequence ID" value="GMH02505.1"/>
    <property type="molecule type" value="Genomic_DNA"/>
</dbReference>
<feature type="compositionally biased region" description="Low complexity" evidence="5">
    <location>
        <begin position="97"/>
        <end position="109"/>
    </location>
</feature>
<keyword evidence="4" id="KW-0131">Cell cycle</keyword>
<feature type="domain" description="Cyclin-dependent kinase inhibitor" evidence="6">
    <location>
        <begin position="199"/>
        <end position="243"/>
    </location>
</feature>
<dbReference type="InterPro" id="IPR044898">
    <property type="entry name" value="CDI_dom_sf"/>
</dbReference>
<feature type="compositionally biased region" description="Polar residues" evidence="5">
    <location>
        <begin position="58"/>
        <end position="67"/>
    </location>
</feature>
<accession>A0AAD3XF42</accession>
<dbReference type="GO" id="GO:0005654">
    <property type="term" value="C:nucleoplasm"/>
    <property type="evidence" value="ECO:0007669"/>
    <property type="project" value="UniProtKB-SubCell"/>
</dbReference>
<sequence>MGKYMKKGKIMADVAVMEVSQPINLGVRTRAKTLALALQPNPELSYLQLRSRRLEKPQFQTPLPSSKQKQERQTPPPKQSSGNKQTNPQKTSSRLQVNSVNSGSVASASFRRPGNEEECFGNFSSEAKRLVQGKEGETEEFLEASFGENNLECDETGRSTRENTPCSFIRELTTIGTPGSAVRPSCTSAAATERAQRVIPRTYEMVEFFAEVELQQQKLFREKYNFDIVNDSPLPGRYEWIRVDP</sequence>
<dbReference type="InterPro" id="IPR044275">
    <property type="entry name" value="KRP"/>
</dbReference>
<keyword evidence="3" id="KW-0649">Protein kinase inhibitor</keyword>
<dbReference type="Gene3D" id="4.10.365.10">
    <property type="entry name" value="p27"/>
    <property type="match status" value="1"/>
</dbReference>
<evidence type="ECO:0000256" key="4">
    <source>
        <dbReference type="ARBA" id="ARBA00023306"/>
    </source>
</evidence>
<gene>
    <name evidence="7" type="ORF">Nepgr_004344</name>
</gene>
<evidence type="ECO:0000256" key="2">
    <source>
        <dbReference type="ARBA" id="ARBA00010274"/>
    </source>
</evidence>
<dbReference type="PIRSF" id="PIRSF017811">
    <property type="entry name" value="CDK_inhib_pln"/>
    <property type="match status" value="1"/>
</dbReference>
<comment type="similarity">
    <text evidence="2">Belongs to the CDI family. ICK/KRP subfamily.</text>
</comment>
<dbReference type="AlphaFoldDB" id="A0AAD3XF42"/>
<reference evidence="7" key="1">
    <citation type="submission" date="2023-05" db="EMBL/GenBank/DDBJ databases">
        <title>Nepenthes gracilis genome sequencing.</title>
        <authorList>
            <person name="Fukushima K."/>
        </authorList>
    </citation>
    <scope>NUCLEOTIDE SEQUENCE</scope>
    <source>
        <strain evidence="7">SING2019-196</strain>
    </source>
</reference>
<proteinExistence type="inferred from homology"/>